<accession>A0A7W4UST2</accession>
<proteinExistence type="predicted"/>
<dbReference type="AlphaFoldDB" id="A0A7W4UST2"/>
<evidence type="ECO:0000313" key="2">
    <source>
        <dbReference type="Proteomes" id="UP000538196"/>
    </source>
</evidence>
<dbReference type="RefSeq" id="WP_021763746.1">
    <property type="nucleotide sequence ID" value="NZ_JACHVP010000001.1"/>
</dbReference>
<evidence type="ECO:0000313" key="1">
    <source>
        <dbReference type="EMBL" id="MBB2965635.1"/>
    </source>
</evidence>
<protein>
    <submittedName>
        <fullName evidence="1">Uncharacterized protein</fullName>
    </submittedName>
</protein>
<sequence length="174" mass="18008">MDTTAHTAIGMTDGMRAARAETRRIIEESKGDFVAEQKEVLLRLHEAGLITAEEVETLVQLYRHVIEASHDKGDVTRSYFDARTVHDRLAANVATSPVALVVAGATLGAFEVEPDPDGGAPTVVVYRVSYGGALAGIGAGLGALLGGPAGGVLGGQIGGFIGGIIDDKKGDKKK</sequence>
<reference evidence="1 2" key="1">
    <citation type="submission" date="2020-08" db="EMBL/GenBank/DDBJ databases">
        <title>Sequencing the genomes of 1000 actinobacteria strains.</title>
        <authorList>
            <person name="Klenk H.-P."/>
        </authorList>
    </citation>
    <scope>NUCLEOTIDE SEQUENCE [LARGE SCALE GENOMIC DNA]</scope>
    <source>
        <strain evidence="1 2">DSM 20146</strain>
    </source>
</reference>
<organism evidence="1 2">
    <name type="scientific">Leifsonia aquatica</name>
    <name type="common">Corynebacterium aquaticum</name>
    <dbReference type="NCBI Taxonomy" id="144185"/>
    <lineage>
        <taxon>Bacteria</taxon>
        <taxon>Bacillati</taxon>
        <taxon>Actinomycetota</taxon>
        <taxon>Actinomycetes</taxon>
        <taxon>Micrococcales</taxon>
        <taxon>Microbacteriaceae</taxon>
        <taxon>Leifsonia</taxon>
    </lineage>
</organism>
<keyword evidence="2" id="KW-1185">Reference proteome</keyword>
<name>A0A7W4UST2_LEIAQ</name>
<dbReference type="Proteomes" id="UP000538196">
    <property type="component" value="Unassembled WGS sequence"/>
</dbReference>
<gene>
    <name evidence="1" type="ORF">FHX33_000367</name>
</gene>
<dbReference type="EMBL" id="JACHVP010000001">
    <property type="protein sequence ID" value="MBB2965635.1"/>
    <property type="molecule type" value="Genomic_DNA"/>
</dbReference>
<comment type="caution">
    <text evidence="1">The sequence shown here is derived from an EMBL/GenBank/DDBJ whole genome shotgun (WGS) entry which is preliminary data.</text>
</comment>